<dbReference type="GO" id="GO:0003677">
    <property type="term" value="F:DNA binding"/>
    <property type="evidence" value="ECO:0007669"/>
    <property type="project" value="InterPro"/>
</dbReference>
<dbReference type="InterPro" id="IPR025669">
    <property type="entry name" value="AAA_dom"/>
</dbReference>
<dbReference type="Proteomes" id="UP000245629">
    <property type="component" value="Chromosome 1"/>
</dbReference>
<dbReference type="Gene3D" id="3.40.50.300">
    <property type="entry name" value="P-loop containing nucleotide triphosphate hydrolases"/>
    <property type="match status" value="1"/>
</dbReference>
<name>A0A2S2CK74_9PROT</name>
<dbReference type="OrthoDB" id="9815116at2"/>
<dbReference type="InterPro" id="IPR027417">
    <property type="entry name" value="P-loop_NTPase"/>
</dbReference>
<dbReference type="Gene3D" id="1.10.260.40">
    <property type="entry name" value="lambda repressor-like DNA-binding domains"/>
    <property type="match status" value="1"/>
</dbReference>
<protein>
    <recommendedName>
        <fullName evidence="2">Chromosome partitioning protein ParA</fullName>
    </recommendedName>
</protein>
<dbReference type="InterPro" id="IPR010982">
    <property type="entry name" value="Lambda_DNA-bd_dom_sf"/>
</dbReference>
<feature type="domain" description="AAA" evidence="3">
    <location>
        <begin position="78"/>
        <end position="255"/>
    </location>
</feature>
<dbReference type="PANTHER" id="PTHR13696">
    <property type="entry name" value="P-LOOP CONTAINING NUCLEOSIDE TRIPHOSPHATE HYDROLASE"/>
    <property type="match status" value="1"/>
</dbReference>
<dbReference type="InterPro" id="IPR050678">
    <property type="entry name" value="DNA_Partitioning_ATPase"/>
</dbReference>
<evidence type="ECO:0000256" key="2">
    <source>
        <dbReference type="ARBA" id="ARBA00074747"/>
    </source>
</evidence>
<comment type="function">
    <text evidence="1">Involved in chromosome partition. Localize to both poles of the predivisional cell following completion of DNA replication.</text>
</comment>
<dbReference type="RefSeq" id="WP_109323674.1">
    <property type="nucleotide sequence ID" value="NZ_CP029352.1"/>
</dbReference>
<dbReference type="EMBL" id="CP029352">
    <property type="protein sequence ID" value="AWK84908.1"/>
    <property type="molecule type" value="Genomic_DNA"/>
</dbReference>
<evidence type="ECO:0000313" key="5">
    <source>
        <dbReference type="Proteomes" id="UP000245629"/>
    </source>
</evidence>
<dbReference type="FunFam" id="3.40.50.300:FF:000285">
    <property type="entry name" value="Sporulation initiation inhibitor Soj"/>
    <property type="match status" value="1"/>
</dbReference>
<evidence type="ECO:0000313" key="4">
    <source>
        <dbReference type="EMBL" id="AWK84908.1"/>
    </source>
</evidence>
<dbReference type="Pfam" id="PF13614">
    <property type="entry name" value="AAA_31"/>
    <property type="match status" value="1"/>
</dbReference>
<keyword evidence="5" id="KW-1185">Reference proteome</keyword>
<evidence type="ECO:0000259" key="3">
    <source>
        <dbReference type="Pfam" id="PF13614"/>
    </source>
</evidence>
<sequence length="344" mass="36824">MTGEELRAIRERRGEDQQGFAGWLNGHLNRRYDRSRVSRWESGAERIPQQVAAFLQSQAVAEADQPDDGKPRLVRRAVIAVANQKGGVGKTTTAVNLSYALASQGLRVLLIDSDPQANATVHVGLDPGEIETARKGLYGVLRGGASFDTILRPVCDGAFTLAPSSIGLAAAETELVAEPDNSLVLKEKLAELRGRYDVMVIDCPPNLGLLTINALAASDLVLIPVQTEVFAGLGVPLLMETIAKIRRRSNPSLNIFGILPTMYSARLTQDQASLKEIQTHYVGRTRVLPPVPRATLFAQASGAGRPAIEADPNSTSVQAYAELARAVIAHLTNTTSPAESAHAP</sequence>
<dbReference type="CDD" id="cd02042">
    <property type="entry name" value="ParAB_family"/>
    <property type="match status" value="1"/>
</dbReference>
<dbReference type="KEGG" id="azz:DEW08_00725"/>
<reference evidence="5" key="1">
    <citation type="submission" date="2018-05" db="EMBL/GenBank/DDBJ databases">
        <title>Azospirillum thermophila sp. nov., a novel isolated from hot spring.</title>
        <authorList>
            <person name="Zhao Z."/>
        </authorList>
    </citation>
    <scope>NUCLEOTIDE SEQUENCE [LARGE SCALE GENOMIC DNA]</scope>
    <source>
        <strain evidence="5">CFH 70021</strain>
    </source>
</reference>
<evidence type="ECO:0000256" key="1">
    <source>
        <dbReference type="ARBA" id="ARBA00057242"/>
    </source>
</evidence>
<gene>
    <name evidence="4" type="ORF">DEW08_00725</name>
</gene>
<dbReference type="SUPFAM" id="SSF52540">
    <property type="entry name" value="P-loop containing nucleoside triphosphate hydrolases"/>
    <property type="match status" value="1"/>
</dbReference>
<dbReference type="AlphaFoldDB" id="A0A2S2CK74"/>
<organism evidence="4 5">
    <name type="scientific">Azospirillum thermophilum</name>
    <dbReference type="NCBI Taxonomy" id="2202148"/>
    <lineage>
        <taxon>Bacteria</taxon>
        <taxon>Pseudomonadati</taxon>
        <taxon>Pseudomonadota</taxon>
        <taxon>Alphaproteobacteria</taxon>
        <taxon>Rhodospirillales</taxon>
        <taxon>Azospirillaceae</taxon>
        <taxon>Azospirillum</taxon>
    </lineage>
</organism>
<proteinExistence type="predicted"/>
<dbReference type="PANTHER" id="PTHR13696:SF52">
    <property type="entry name" value="PARA FAMILY PROTEIN CT_582"/>
    <property type="match status" value="1"/>
</dbReference>
<accession>A0A2S2CK74</accession>